<gene>
    <name evidence="3" type="primary">rsmD</name>
    <name evidence="3" type="ORF">ACFSNB_15980</name>
</gene>
<dbReference type="InterPro" id="IPR029063">
    <property type="entry name" value="SAM-dependent_MTases_sf"/>
</dbReference>
<reference evidence="4" key="1">
    <citation type="journal article" date="2019" name="Int. J. Syst. Evol. Microbiol.">
        <title>The Global Catalogue of Microorganisms (GCM) 10K type strain sequencing project: providing services to taxonomists for standard genome sequencing and annotation.</title>
        <authorList>
            <consortium name="The Broad Institute Genomics Platform"/>
            <consortium name="The Broad Institute Genome Sequencing Center for Infectious Disease"/>
            <person name="Wu L."/>
            <person name="Ma J."/>
        </authorList>
    </citation>
    <scope>NUCLEOTIDE SEQUENCE [LARGE SCALE GENOMIC DNA]</scope>
    <source>
        <strain evidence="4">KCTC 15012</strain>
    </source>
</reference>
<protein>
    <submittedName>
        <fullName evidence="3">16S rRNA (Guanine(966)-N(2))-methyltransferase RsmD</fullName>
        <ecNumber evidence="3">2.1.1.171</ecNumber>
    </submittedName>
</protein>
<accession>A0ABW5CEH4</accession>
<dbReference type="PANTHER" id="PTHR43542:SF1">
    <property type="entry name" value="METHYLTRANSFERASE"/>
    <property type="match status" value="1"/>
</dbReference>
<evidence type="ECO:0000256" key="2">
    <source>
        <dbReference type="ARBA" id="ARBA00022679"/>
    </source>
</evidence>
<name>A0ABW5CEH4_9PROT</name>
<dbReference type="Pfam" id="PF03602">
    <property type="entry name" value="Cons_hypoth95"/>
    <property type="match status" value="1"/>
</dbReference>
<dbReference type="EMBL" id="JBHUIY010000042">
    <property type="protein sequence ID" value="MFD2235306.1"/>
    <property type="molecule type" value="Genomic_DNA"/>
</dbReference>
<evidence type="ECO:0000313" key="3">
    <source>
        <dbReference type="EMBL" id="MFD2235306.1"/>
    </source>
</evidence>
<keyword evidence="2 3" id="KW-0808">Transferase</keyword>
<organism evidence="3 4">
    <name type="scientific">Phaeospirillum tilakii</name>
    <dbReference type="NCBI Taxonomy" id="741673"/>
    <lineage>
        <taxon>Bacteria</taxon>
        <taxon>Pseudomonadati</taxon>
        <taxon>Pseudomonadota</taxon>
        <taxon>Alphaproteobacteria</taxon>
        <taxon>Rhodospirillales</taxon>
        <taxon>Rhodospirillaceae</taxon>
        <taxon>Phaeospirillum</taxon>
    </lineage>
</organism>
<dbReference type="CDD" id="cd02440">
    <property type="entry name" value="AdoMet_MTases"/>
    <property type="match status" value="1"/>
</dbReference>
<dbReference type="GO" id="GO:0052913">
    <property type="term" value="F:16S rRNA (guanine(966)-N(2))-methyltransferase activity"/>
    <property type="evidence" value="ECO:0007669"/>
    <property type="project" value="UniProtKB-EC"/>
</dbReference>
<dbReference type="PANTHER" id="PTHR43542">
    <property type="entry name" value="METHYLTRANSFERASE"/>
    <property type="match status" value="1"/>
</dbReference>
<dbReference type="RefSeq" id="WP_377318363.1">
    <property type="nucleotide sequence ID" value="NZ_JBHUIY010000042.1"/>
</dbReference>
<dbReference type="Gene3D" id="3.40.50.150">
    <property type="entry name" value="Vaccinia Virus protein VP39"/>
    <property type="match status" value="1"/>
</dbReference>
<keyword evidence="1 3" id="KW-0489">Methyltransferase</keyword>
<keyword evidence="4" id="KW-1185">Reference proteome</keyword>
<proteinExistence type="predicted"/>
<evidence type="ECO:0000313" key="4">
    <source>
        <dbReference type="Proteomes" id="UP001597296"/>
    </source>
</evidence>
<sequence length="183" mass="19055">MLRLVAGTHRGRRLVAPPGRIARPTADRVRQALFDMLAHGGLVELEEARVVDAFAGSGALGLEALSRGAARAWFLDTHPESLAAIRANVASLGEEGRARVLRADATRPPPAEAACDLLLLDPPYHQGLGGAALGALDAAGWVAPGALAVIEVAADEDLVAPPGFTLADQRGHGPARLFFLRKG</sequence>
<dbReference type="PIRSF" id="PIRSF004553">
    <property type="entry name" value="CHP00095"/>
    <property type="match status" value="1"/>
</dbReference>
<dbReference type="SUPFAM" id="SSF53335">
    <property type="entry name" value="S-adenosyl-L-methionine-dependent methyltransferases"/>
    <property type="match status" value="1"/>
</dbReference>
<dbReference type="Proteomes" id="UP001597296">
    <property type="component" value="Unassembled WGS sequence"/>
</dbReference>
<dbReference type="NCBIfam" id="TIGR00095">
    <property type="entry name" value="16S rRNA (guanine(966)-N(2))-methyltransferase RsmD"/>
    <property type="match status" value="1"/>
</dbReference>
<comment type="caution">
    <text evidence="3">The sequence shown here is derived from an EMBL/GenBank/DDBJ whole genome shotgun (WGS) entry which is preliminary data.</text>
</comment>
<dbReference type="InterPro" id="IPR004398">
    <property type="entry name" value="RNA_MeTrfase_RsmD"/>
</dbReference>
<evidence type="ECO:0000256" key="1">
    <source>
        <dbReference type="ARBA" id="ARBA00022603"/>
    </source>
</evidence>
<dbReference type="EC" id="2.1.1.171" evidence="3"/>